<dbReference type="Pfam" id="PF01554">
    <property type="entry name" value="MatE"/>
    <property type="match status" value="1"/>
</dbReference>
<comment type="caution">
    <text evidence="2">The sequence shown here is derived from an EMBL/GenBank/DDBJ whole genome shotgun (WGS) entry which is preliminary data.</text>
</comment>
<dbReference type="EMBL" id="WWSB01000009">
    <property type="protein sequence ID" value="MZK18215.1"/>
    <property type="molecule type" value="Genomic_DNA"/>
</dbReference>
<dbReference type="Proteomes" id="UP000446719">
    <property type="component" value="Unassembled WGS sequence"/>
</dbReference>
<evidence type="ECO:0000256" key="1">
    <source>
        <dbReference type="SAM" id="Phobius"/>
    </source>
</evidence>
<feature type="transmembrane region" description="Helical" evidence="1">
    <location>
        <begin position="52"/>
        <end position="72"/>
    </location>
</feature>
<keyword evidence="1" id="KW-1133">Transmembrane helix</keyword>
<protein>
    <submittedName>
        <fullName evidence="2">Uncharacterized protein</fullName>
    </submittedName>
</protein>
<name>A0A845KLV7_9FIRM</name>
<evidence type="ECO:0000313" key="3">
    <source>
        <dbReference type="Proteomes" id="UP000446719"/>
    </source>
</evidence>
<sequence>MFSNKDLKNLIVPLFLEQLLMALVGIADVFVIGFVGEADVSGVSLVNSFNTMFINLFTTLASDGAVVISQYIGRKEEKIDYEEKYWSTAGIISGTGNCSRSNSK</sequence>
<dbReference type="GO" id="GO:0015297">
    <property type="term" value="F:antiporter activity"/>
    <property type="evidence" value="ECO:0007669"/>
    <property type="project" value="InterPro"/>
</dbReference>
<gene>
    <name evidence="2" type="ORF">GT565_08835</name>
</gene>
<proteinExistence type="predicted"/>
<dbReference type="InterPro" id="IPR002528">
    <property type="entry name" value="MATE_fam"/>
</dbReference>
<accession>A0A845KLV7</accession>
<dbReference type="RefSeq" id="WP_055214972.1">
    <property type="nucleotide sequence ID" value="NZ_CYXO01000018.1"/>
</dbReference>
<dbReference type="GO" id="GO:0016020">
    <property type="term" value="C:membrane"/>
    <property type="evidence" value="ECO:0007669"/>
    <property type="project" value="InterPro"/>
</dbReference>
<reference evidence="2 3" key="1">
    <citation type="journal article" date="2019" name="Nat. Med.">
        <title>A library of human gut bacterial isolates paired with longitudinal multiomics data enables mechanistic microbiome research.</title>
        <authorList>
            <person name="Poyet M."/>
            <person name="Groussin M."/>
            <person name="Gibbons S.M."/>
            <person name="Avila-Pacheco J."/>
            <person name="Jiang X."/>
            <person name="Kearney S.M."/>
            <person name="Perrotta A.R."/>
            <person name="Berdy B."/>
            <person name="Zhao S."/>
            <person name="Lieberman T.D."/>
            <person name="Swanson P.K."/>
            <person name="Smith M."/>
            <person name="Roesemann S."/>
            <person name="Alexander J.E."/>
            <person name="Rich S.A."/>
            <person name="Livny J."/>
            <person name="Vlamakis H."/>
            <person name="Clish C."/>
            <person name="Bullock K."/>
            <person name="Deik A."/>
            <person name="Scott J."/>
            <person name="Pierce K.A."/>
            <person name="Xavier R.J."/>
            <person name="Alm E.J."/>
        </authorList>
    </citation>
    <scope>NUCLEOTIDE SEQUENCE [LARGE SCALE GENOMIC DNA]</scope>
    <source>
        <strain evidence="2 3">BIOML-A7</strain>
    </source>
</reference>
<dbReference type="GO" id="GO:0042910">
    <property type="term" value="F:xenobiotic transmembrane transporter activity"/>
    <property type="evidence" value="ECO:0007669"/>
    <property type="project" value="InterPro"/>
</dbReference>
<dbReference type="AlphaFoldDB" id="A0A845KLV7"/>
<dbReference type="OrthoDB" id="62420at2"/>
<evidence type="ECO:0000313" key="2">
    <source>
        <dbReference type="EMBL" id="MZK18215.1"/>
    </source>
</evidence>
<keyword evidence="1" id="KW-0812">Transmembrane</keyword>
<organism evidence="2 3">
    <name type="scientific">Dorea longicatena</name>
    <dbReference type="NCBI Taxonomy" id="88431"/>
    <lineage>
        <taxon>Bacteria</taxon>
        <taxon>Bacillati</taxon>
        <taxon>Bacillota</taxon>
        <taxon>Clostridia</taxon>
        <taxon>Lachnospirales</taxon>
        <taxon>Lachnospiraceae</taxon>
        <taxon>Dorea</taxon>
    </lineage>
</organism>
<keyword evidence="1" id="KW-0472">Membrane</keyword>
<feature type="transmembrane region" description="Helical" evidence="1">
    <location>
        <begin position="12"/>
        <end position="32"/>
    </location>
</feature>